<comment type="caution">
    <text evidence="10">The sequence shown here is derived from an EMBL/GenBank/DDBJ whole genome shotgun (WGS) entry which is preliminary data.</text>
</comment>
<feature type="domain" description="PNPLA" evidence="9">
    <location>
        <begin position="23"/>
        <end position="232"/>
    </location>
</feature>
<dbReference type="OrthoDB" id="1658288at2759"/>
<evidence type="ECO:0000256" key="6">
    <source>
        <dbReference type="ARBA" id="ARBA00025642"/>
    </source>
</evidence>
<protein>
    <recommendedName>
        <fullName evidence="8">Patatin</fullName>
        <ecNumber evidence="8">3.1.1.-</ecNumber>
    </recommendedName>
</protein>
<feature type="active site" description="Proton acceptor" evidence="7">
    <location>
        <position position="219"/>
    </location>
</feature>
<keyword evidence="2 7" id="KW-0378">Hydrolase</keyword>
<gene>
    <name evidence="10" type="ORF">ZOSMA_129G00150</name>
</gene>
<feature type="active site" description="Nucleophile" evidence="7">
    <location>
        <position position="67"/>
    </location>
</feature>
<organism evidence="10 11">
    <name type="scientific">Zostera marina</name>
    <name type="common">Eelgrass</name>
    <dbReference type="NCBI Taxonomy" id="29655"/>
    <lineage>
        <taxon>Eukaryota</taxon>
        <taxon>Viridiplantae</taxon>
        <taxon>Streptophyta</taxon>
        <taxon>Embryophyta</taxon>
        <taxon>Tracheophyta</taxon>
        <taxon>Spermatophyta</taxon>
        <taxon>Magnoliopsida</taxon>
        <taxon>Liliopsida</taxon>
        <taxon>Zosteraceae</taxon>
        <taxon>Zostera</taxon>
    </lineage>
</organism>
<dbReference type="EC" id="3.1.1.-" evidence="8"/>
<dbReference type="SUPFAM" id="SSF52151">
    <property type="entry name" value="FabD/lysophospholipase-like"/>
    <property type="match status" value="1"/>
</dbReference>
<dbReference type="GO" id="GO:0016042">
    <property type="term" value="P:lipid catabolic process"/>
    <property type="evidence" value="ECO:0007669"/>
    <property type="project" value="UniProtKB-UniRule"/>
</dbReference>
<evidence type="ECO:0000259" key="9">
    <source>
        <dbReference type="PROSITE" id="PS51635"/>
    </source>
</evidence>
<dbReference type="PANTHER" id="PTHR32176:SF92">
    <property type="entry name" value="XYLOSE ISOMERASE"/>
    <property type="match status" value="1"/>
</dbReference>
<proteinExistence type="inferred from homology"/>
<accession>A0A0K9PZC9</accession>
<comment type="function">
    <text evidence="8">Lipolytic acyl hydrolase (LAH).</text>
</comment>
<dbReference type="GO" id="GO:0006952">
    <property type="term" value="P:defense response"/>
    <property type="evidence" value="ECO:0007669"/>
    <property type="project" value="UniProtKB-KW"/>
</dbReference>
<dbReference type="GO" id="GO:0047372">
    <property type="term" value="F:monoacylglycerol lipase activity"/>
    <property type="evidence" value="ECO:0000318"/>
    <property type="project" value="GO_Central"/>
</dbReference>
<dbReference type="PROSITE" id="PS51635">
    <property type="entry name" value="PNPLA"/>
    <property type="match status" value="1"/>
</dbReference>
<evidence type="ECO:0000256" key="3">
    <source>
        <dbReference type="ARBA" id="ARBA00022821"/>
    </source>
</evidence>
<dbReference type="PANTHER" id="PTHR32176">
    <property type="entry name" value="XYLOSE ISOMERASE"/>
    <property type="match status" value="1"/>
</dbReference>
<evidence type="ECO:0000256" key="1">
    <source>
        <dbReference type="ARBA" id="ARBA00010240"/>
    </source>
</evidence>
<dbReference type="AlphaFoldDB" id="A0A0K9PZC9"/>
<keyword evidence="11" id="KW-1185">Reference proteome</keyword>
<dbReference type="OMA" id="QNASEDM"/>
<dbReference type="Gene3D" id="3.40.1090.10">
    <property type="entry name" value="Cytosolic phospholipase A2 catalytic domain"/>
    <property type="match status" value="2"/>
</dbReference>
<dbReference type="EMBL" id="LFYR01000337">
    <property type="protein sequence ID" value="KMZ74423.1"/>
    <property type="molecule type" value="Genomic_DNA"/>
</dbReference>
<feature type="short sequence motif" description="GXSXG" evidence="7">
    <location>
        <begin position="65"/>
        <end position="69"/>
    </location>
</feature>
<keyword evidence="5 7" id="KW-0443">Lipid metabolism</keyword>
<evidence type="ECO:0000256" key="8">
    <source>
        <dbReference type="RuleBase" id="RU361262"/>
    </source>
</evidence>
<name>A0A0K9PZC9_ZOSMR</name>
<evidence type="ECO:0000313" key="11">
    <source>
        <dbReference type="Proteomes" id="UP000036987"/>
    </source>
</evidence>
<dbReference type="InterPro" id="IPR016035">
    <property type="entry name" value="Acyl_Trfase/lysoPLipase"/>
</dbReference>
<dbReference type="STRING" id="29655.A0A0K9PZC9"/>
<feature type="short sequence motif" description="GXGXXG" evidence="7">
    <location>
        <begin position="27"/>
        <end position="32"/>
    </location>
</feature>
<evidence type="ECO:0000256" key="5">
    <source>
        <dbReference type="ARBA" id="ARBA00023098"/>
    </source>
</evidence>
<comment type="domain">
    <text evidence="8">The nitrogen atoms of the two glycine residues in the GGXR motif define the oxyanion hole, and stabilize the oxyanion that forms during the nucleophilic attack by the catalytic serine during substrate cleavage.</text>
</comment>
<keyword evidence="4 7" id="KW-0442">Lipid degradation</keyword>
<dbReference type="Pfam" id="PF01734">
    <property type="entry name" value="Patatin"/>
    <property type="match status" value="1"/>
</dbReference>
<dbReference type="GO" id="GO:0004620">
    <property type="term" value="F:phospholipase activity"/>
    <property type="evidence" value="ECO:0000318"/>
    <property type="project" value="GO_Central"/>
</dbReference>
<dbReference type="InterPro" id="IPR002641">
    <property type="entry name" value="PNPLA_dom"/>
</dbReference>
<evidence type="ECO:0000256" key="4">
    <source>
        <dbReference type="ARBA" id="ARBA00022963"/>
    </source>
</evidence>
<dbReference type="FunFam" id="3.40.1090.10:FF:000005">
    <property type="entry name" value="Patatin"/>
    <property type="match status" value="1"/>
</dbReference>
<dbReference type="Proteomes" id="UP000036987">
    <property type="component" value="Unassembled WGS sequence"/>
</dbReference>
<feature type="short sequence motif" description="DGA/G" evidence="7">
    <location>
        <begin position="219"/>
        <end position="221"/>
    </location>
</feature>
<evidence type="ECO:0000313" key="10">
    <source>
        <dbReference type="EMBL" id="KMZ74423.1"/>
    </source>
</evidence>
<comment type="similarity">
    <text evidence="1 8">Belongs to the patatin family.</text>
</comment>
<reference evidence="11" key="1">
    <citation type="journal article" date="2016" name="Nature">
        <title>The genome of the seagrass Zostera marina reveals angiosperm adaptation to the sea.</title>
        <authorList>
            <person name="Olsen J.L."/>
            <person name="Rouze P."/>
            <person name="Verhelst B."/>
            <person name="Lin Y.-C."/>
            <person name="Bayer T."/>
            <person name="Collen J."/>
            <person name="Dattolo E."/>
            <person name="De Paoli E."/>
            <person name="Dittami S."/>
            <person name="Maumus F."/>
            <person name="Michel G."/>
            <person name="Kersting A."/>
            <person name="Lauritano C."/>
            <person name="Lohaus R."/>
            <person name="Toepel M."/>
            <person name="Tonon T."/>
            <person name="Vanneste K."/>
            <person name="Amirebrahimi M."/>
            <person name="Brakel J."/>
            <person name="Bostroem C."/>
            <person name="Chovatia M."/>
            <person name="Grimwood J."/>
            <person name="Jenkins J.W."/>
            <person name="Jueterbock A."/>
            <person name="Mraz A."/>
            <person name="Stam W.T."/>
            <person name="Tice H."/>
            <person name="Bornberg-Bauer E."/>
            <person name="Green P.J."/>
            <person name="Pearson G.A."/>
            <person name="Procaccini G."/>
            <person name="Duarte C.M."/>
            <person name="Schmutz J."/>
            <person name="Reusch T.B.H."/>
            <person name="Van de Peer Y."/>
        </authorList>
    </citation>
    <scope>NUCLEOTIDE SEQUENCE [LARGE SCALE GENOMIC DNA]</scope>
    <source>
        <strain evidence="11">cv. Finnish</strain>
    </source>
</reference>
<comment type="function">
    <text evidence="6">Possesses non-specific lipolytic acyl hydrolase (LAH) activity. Hydrolyzes phospholipids as well as galactolipids. May play a role in disease resistance.</text>
</comment>
<evidence type="ECO:0000256" key="2">
    <source>
        <dbReference type="ARBA" id="ARBA00022801"/>
    </source>
</evidence>
<evidence type="ECO:0000256" key="7">
    <source>
        <dbReference type="PROSITE-ProRule" id="PRU01161"/>
    </source>
</evidence>
<sequence>MTSTDMITSSSSLSVNRNFTTILSIDGGGIRGIIPAAILEYLESKLQELDGNEARLADYFDMIAGTSTGGLITAMITAPDNNGRPMFPAKDLITFYKEESPKIFKQNSACLNLIKSIQQLFRRPKYNGKYLHKLIEQLLGEIKLDQTITNIIIPTFDIKKMQPIIFSTMEAKRNTNDNVFLKDVCISTSAAPTFLPAYSFQTKGSVDGEEVIKNFELIDGGIAVNNPTVMAMTEISKETIDEHKNDQVIHCSGKYLILSLGTGTAKNEQRYNAAEVNKWGVLDWIIKNGNTPIIDCFQNASEDMVDIHALTLFKVLGSSNNYLRIQDDSLIGNESSVDIATKNNLDRLAQIGTDLLQKPLMTDDSLIGNESSVDIATKKNLNRLAQIGTDLLQKPLMTVNIRIGIYEPSEQGGTNAEALDRFAKMLSDERKHRHRTN</sequence>
<keyword evidence="3" id="KW-0611">Plant defense</keyword>